<dbReference type="PANTHER" id="PTHR46401">
    <property type="entry name" value="GLYCOSYLTRANSFERASE WBBK-RELATED"/>
    <property type="match status" value="1"/>
</dbReference>
<dbReference type="InterPro" id="IPR001296">
    <property type="entry name" value="Glyco_trans_1"/>
</dbReference>
<reference evidence="3" key="1">
    <citation type="submission" date="2018-04" db="EMBL/GenBank/DDBJ databases">
        <title>Draft genome sequence of the Candidatus Spirobacillus cienkowskii, a pathogen of freshwater Daphnia species, reconstructed from hemolymph metagenomic reads.</title>
        <authorList>
            <person name="Bresciani L."/>
            <person name="Lemos L.N."/>
            <person name="Wale N."/>
            <person name="Lin J.Y."/>
            <person name="Fernandes G.R."/>
            <person name="Duffy M.A."/>
            <person name="Rodrigues J.M."/>
        </authorList>
    </citation>
    <scope>NUCLEOTIDE SEQUENCE [LARGE SCALE GENOMIC DNA]</scope>
    <source>
        <strain evidence="3">Binning01</strain>
    </source>
</reference>
<keyword evidence="4" id="KW-1185">Reference proteome</keyword>
<dbReference type="GO" id="GO:0016757">
    <property type="term" value="F:glycosyltransferase activity"/>
    <property type="evidence" value="ECO:0007669"/>
    <property type="project" value="InterPro"/>
</dbReference>
<keyword evidence="1" id="KW-0808">Transferase</keyword>
<gene>
    <name evidence="3" type="ORF">DCC88_00455</name>
</gene>
<protein>
    <submittedName>
        <fullName evidence="3">Glycosyltransferase</fullName>
    </submittedName>
</protein>
<proteinExistence type="predicted"/>
<sequence>MASQLSYVEDSNAKSSYDIIWLVIDSRTAQYGVVSGISRFVIGLTTALVRELNVRKQEIFQNNKRLKLLIVSKSEPAQWVIELVHKYPNIVSFWSGGPGSLQKSYDKPIWLWSTFALKRIQKLTNNQVIWLAPANFDRPLFISRNNMSSRVIQVVHDNIPFLPVKGIGYFFKRQFRFLVKRTLARLPFVTTVSQHSAKALQNIVKKRTTPLYVISNAVDSIFGNEKRIIDLDIIVSRRKIFIEKVSIEKDAEKLNYIFDKIGKSNWVLGVGMNQKYKSWEVAYQAVLKVVNDSQLDVWFVRVGADPKEISSYVKKCVPKEIGKIKLFENLRIIVLPILIDAELAEIYRISTLLILPSVAEGFGLPPLEAALSGTPVIFRSSTAVDQHFPSGNLPNNYWCPIDSGYLSIWAKQIEKMLTDKKDSEFYKNLHNSSSTREFIVEKSHSSNFEWRDSAISLLEWLFKDDGIINKFNRKNF</sequence>
<dbReference type="Proteomes" id="UP000253934">
    <property type="component" value="Unassembled WGS sequence"/>
</dbReference>
<feature type="domain" description="Glycosyl transferase family 1" evidence="2">
    <location>
        <begin position="261"/>
        <end position="422"/>
    </location>
</feature>
<name>A0A369KWV1_9BACT</name>
<dbReference type="AlphaFoldDB" id="A0A369KWV1"/>
<accession>A0A369KWV1</accession>
<dbReference type="Pfam" id="PF00534">
    <property type="entry name" value="Glycos_transf_1"/>
    <property type="match status" value="1"/>
</dbReference>
<evidence type="ECO:0000313" key="4">
    <source>
        <dbReference type="Proteomes" id="UP000253934"/>
    </source>
</evidence>
<evidence type="ECO:0000259" key="2">
    <source>
        <dbReference type="Pfam" id="PF00534"/>
    </source>
</evidence>
<evidence type="ECO:0000256" key="1">
    <source>
        <dbReference type="ARBA" id="ARBA00022679"/>
    </source>
</evidence>
<evidence type="ECO:0000313" key="3">
    <source>
        <dbReference type="EMBL" id="RDB37297.1"/>
    </source>
</evidence>
<dbReference type="PANTHER" id="PTHR46401:SF2">
    <property type="entry name" value="GLYCOSYLTRANSFERASE WBBK-RELATED"/>
    <property type="match status" value="1"/>
</dbReference>
<comment type="caution">
    <text evidence="3">The sequence shown here is derived from an EMBL/GenBank/DDBJ whole genome shotgun (WGS) entry which is preliminary data.</text>
</comment>
<dbReference type="SUPFAM" id="SSF53756">
    <property type="entry name" value="UDP-Glycosyltransferase/glycogen phosphorylase"/>
    <property type="match status" value="1"/>
</dbReference>
<dbReference type="GO" id="GO:0009103">
    <property type="term" value="P:lipopolysaccharide biosynthetic process"/>
    <property type="evidence" value="ECO:0007669"/>
    <property type="project" value="TreeGrafter"/>
</dbReference>
<dbReference type="EMBL" id="QOVW01000002">
    <property type="protein sequence ID" value="RDB37297.1"/>
    <property type="molecule type" value="Genomic_DNA"/>
</dbReference>
<dbReference type="Gene3D" id="3.40.50.2000">
    <property type="entry name" value="Glycogen Phosphorylase B"/>
    <property type="match status" value="1"/>
</dbReference>
<organism evidence="3 4">
    <name type="scientific">Spirobacillus cienkowskii</name>
    <dbReference type="NCBI Taxonomy" id="495820"/>
    <lineage>
        <taxon>Bacteria</taxon>
        <taxon>Pseudomonadati</taxon>
        <taxon>Bdellovibrionota</taxon>
        <taxon>Oligoflexia</taxon>
        <taxon>Silvanigrellales</taxon>
        <taxon>Spirobacillus</taxon>
    </lineage>
</organism>